<gene>
    <name evidence="8" type="ORF">DHOM_11070</name>
</gene>
<keyword evidence="3" id="KW-1003">Cell membrane</keyword>
<dbReference type="RefSeq" id="WP_016664310.1">
    <property type="nucleotide sequence ID" value="NZ_KN323183.1"/>
</dbReference>
<evidence type="ECO:0000256" key="4">
    <source>
        <dbReference type="ARBA" id="ARBA00022692"/>
    </source>
</evidence>
<feature type="transmembrane region" description="Helical" evidence="7">
    <location>
        <begin position="6"/>
        <end position="27"/>
    </location>
</feature>
<feature type="transmembrane region" description="Helical" evidence="7">
    <location>
        <begin position="123"/>
        <end position="144"/>
    </location>
</feature>
<feature type="transmembrane region" description="Helical" evidence="7">
    <location>
        <begin position="256"/>
        <end position="276"/>
    </location>
</feature>
<evidence type="ECO:0000313" key="9">
    <source>
        <dbReference type="Proteomes" id="UP000030182"/>
    </source>
</evidence>
<evidence type="ECO:0000256" key="1">
    <source>
        <dbReference type="ARBA" id="ARBA00004141"/>
    </source>
</evidence>
<feature type="transmembrane region" description="Helical" evidence="7">
    <location>
        <begin position="156"/>
        <end position="179"/>
    </location>
</feature>
<dbReference type="PANTHER" id="PTHR36838:SF3">
    <property type="entry name" value="TRANSPORTER AUXIN EFFLUX CARRIER EC FAMILY"/>
    <property type="match status" value="1"/>
</dbReference>
<accession>A0ABR4SGY2</accession>
<evidence type="ECO:0000256" key="7">
    <source>
        <dbReference type="SAM" id="Phobius"/>
    </source>
</evidence>
<dbReference type="InterPro" id="IPR004776">
    <property type="entry name" value="Mem_transp_PIN-like"/>
</dbReference>
<keyword evidence="4 7" id="KW-0812">Transmembrane</keyword>
<feature type="transmembrane region" description="Helical" evidence="7">
    <location>
        <begin position="34"/>
        <end position="53"/>
    </location>
</feature>
<keyword evidence="2" id="KW-0813">Transport</keyword>
<evidence type="ECO:0000256" key="5">
    <source>
        <dbReference type="ARBA" id="ARBA00022989"/>
    </source>
</evidence>
<sequence>MAGVVSGFFVIAVIVTVGAFAGWCNLLGPQGRFVLNRLTYFIAGPCLVFVSLIDSDLHLILSANFAVAALAALLTTLLAAALSRIFLQQDFPHTVISSVSASMVNSANMGFPIAAYVLGDVSLALPVALWQMAVFTPLFQSVLHSAVSGQRPSVRALAETIAVNPMIVASAAGLAVLGFDLHLPAFVTEPIDVIAGISIPGMLLAFGMSLTTSRPFSKEAGHRADIVLATALKLLAMPLFAWALGRFAFDLTGTALYAVVVLAALPTAQNVYVAAARYEVGEEMTRDIALLTSVGTMVALMVIASLFGA</sequence>
<dbReference type="Proteomes" id="UP000030182">
    <property type="component" value="Unassembled WGS sequence"/>
</dbReference>
<comment type="subcellular location">
    <subcellularLocation>
        <location evidence="1">Membrane</location>
        <topology evidence="1">Multi-pass membrane protein</topology>
    </subcellularLocation>
</comment>
<feature type="transmembrane region" description="Helical" evidence="7">
    <location>
        <begin position="59"/>
        <end position="82"/>
    </location>
</feature>
<evidence type="ECO:0008006" key="10">
    <source>
        <dbReference type="Google" id="ProtNLM"/>
    </source>
</evidence>
<keyword evidence="5 7" id="KW-1133">Transmembrane helix</keyword>
<dbReference type="PANTHER" id="PTHR36838">
    <property type="entry name" value="AUXIN EFFLUX CARRIER FAMILY PROTEIN"/>
    <property type="match status" value="1"/>
</dbReference>
<dbReference type="EMBL" id="JDRS01000027">
    <property type="protein sequence ID" value="KDS92429.1"/>
    <property type="molecule type" value="Genomic_DNA"/>
</dbReference>
<reference evidence="8 9" key="1">
    <citation type="submission" date="2014-01" db="EMBL/GenBank/DDBJ databases">
        <title>Draft genome sequence of the multidrug-resistant clinical isolate Dermabacter hominis 1368.</title>
        <authorList>
            <person name="Albersmeier A."/>
            <person name="Bomholt C."/>
            <person name="Glaub A."/>
            <person name="Ruckert C."/>
            <person name="Soriano F."/>
            <person name="Fernandez-Natal I."/>
            <person name="Tauch A."/>
        </authorList>
    </citation>
    <scope>NUCLEOTIDE SEQUENCE [LARGE SCALE GENOMIC DNA]</scope>
    <source>
        <strain evidence="8 9">1368</strain>
    </source>
</reference>
<proteinExistence type="predicted"/>
<keyword evidence="6 7" id="KW-0472">Membrane</keyword>
<feature type="transmembrane region" description="Helical" evidence="7">
    <location>
        <begin position="191"/>
        <end position="212"/>
    </location>
</feature>
<evidence type="ECO:0000256" key="2">
    <source>
        <dbReference type="ARBA" id="ARBA00022448"/>
    </source>
</evidence>
<protein>
    <recommendedName>
        <fullName evidence="10">Permease</fullName>
    </recommendedName>
</protein>
<dbReference type="Pfam" id="PF03547">
    <property type="entry name" value="Mem_trans"/>
    <property type="match status" value="1"/>
</dbReference>
<evidence type="ECO:0000256" key="3">
    <source>
        <dbReference type="ARBA" id="ARBA00022475"/>
    </source>
</evidence>
<feature type="transmembrane region" description="Helical" evidence="7">
    <location>
        <begin position="288"/>
        <end position="307"/>
    </location>
</feature>
<feature type="transmembrane region" description="Helical" evidence="7">
    <location>
        <begin position="94"/>
        <end position="117"/>
    </location>
</feature>
<evidence type="ECO:0000256" key="6">
    <source>
        <dbReference type="ARBA" id="ARBA00023136"/>
    </source>
</evidence>
<name>A0ABR4SGY2_9MICO</name>
<keyword evidence="9" id="KW-1185">Reference proteome</keyword>
<organism evidence="8 9">
    <name type="scientific">Dermabacter hominis 1368</name>
    <dbReference type="NCBI Taxonomy" id="1450519"/>
    <lineage>
        <taxon>Bacteria</taxon>
        <taxon>Bacillati</taxon>
        <taxon>Actinomycetota</taxon>
        <taxon>Actinomycetes</taxon>
        <taxon>Micrococcales</taxon>
        <taxon>Dermabacteraceae</taxon>
        <taxon>Dermabacter</taxon>
    </lineage>
</organism>
<comment type="caution">
    <text evidence="8">The sequence shown here is derived from an EMBL/GenBank/DDBJ whole genome shotgun (WGS) entry which is preliminary data.</text>
</comment>
<evidence type="ECO:0000313" key="8">
    <source>
        <dbReference type="EMBL" id="KDS92429.1"/>
    </source>
</evidence>
<feature type="transmembrane region" description="Helical" evidence="7">
    <location>
        <begin position="224"/>
        <end position="244"/>
    </location>
</feature>